<dbReference type="EMBL" id="JAWWNJ010000018">
    <property type="protein sequence ID" value="KAK7036824.1"/>
    <property type="molecule type" value="Genomic_DNA"/>
</dbReference>
<evidence type="ECO:0000313" key="2">
    <source>
        <dbReference type="Proteomes" id="UP001362999"/>
    </source>
</evidence>
<keyword evidence="2" id="KW-1185">Reference proteome</keyword>
<organism evidence="1 2">
    <name type="scientific">Favolaschia claudopus</name>
    <dbReference type="NCBI Taxonomy" id="2862362"/>
    <lineage>
        <taxon>Eukaryota</taxon>
        <taxon>Fungi</taxon>
        <taxon>Dikarya</taxon>
        <taxon>Basidiomycota</taxon>
        <taxon>Agaricomycotina</taxon>
        <taxon>Agaricomycetes</taxon>
        <taxon>Agaricomycetidae</taxon>
        <taxon>Agaricales</taxon>
        <taxon>Marasmiineae</taxon>
        <taxon>Mycenaceae</taxon>
        <taxon>Favolaschia</taxon>
    </lineage>
</organism>
<comment type="caution">
    <text evidence="1">The sequence shown here is derived from an EMBL/GenBank/DDBJ whole genome shotgun (WGS) entry which is preliminary data.</text>
</comment>
<accession>A0AAW0CCK1</accession>
<reference evidence="1 2" key="1">
    <citation type="journal article" date="2024" name="J Genomics">
        <title>Draft genome sequencing and assembly of Favolaschia claudopus CIRM-BRFM 2984 isolated from oak limbs.</title>
        <authorList>
            <person name="Navarro D."/>
            <person name="Drula E."/>
            <person name="Chaduli D."/>
            <person name="Cazenave R."/>
            <person name="Ahrendt S."/>
            <person name="Wang J."/>
            <person name="Lipzen A."/>
            <person name="Daum C."/>
            <person name="Barry K."/>
            <person name="Grigoriev I.V."/>
            <person name="Favel A."/>
            <person name="Rosso M.N."/>
            <person name="Martin F."/>
        </authorList>
    </citation>
    <scope>NUCLEOTIDE SEQUENCE [LARGE SCALE GENOMIC DNA]</scope>
    <source>
        <strain evidence="1 2">CIRM-BRFM 2984</strain>
    </source>
</reference>
<dbReference type="Proteomes" id="UP001362999">
    <property type="component" value="Unassembled WGS sequence"/>
</dbReference>
<name>A0AAW0CCK1_9AGAR</name>
<sequence length="217" mass="23871">MADSGNSPIPGLIFNESHVSMWMNWLDNYLLMSSHSPRPPPFTRDDSGNLPPDATIALDVEDNSISQGKQFQCAASGPSTLISLERRHGRPEKIKDEIVTKSRTFVSLRLLVSTSRAQCGEEGKRRVVLQDIDGIKPSVPADLPPVLMPVVMPVFRTPKFLGKQRRAPGEAQARASSSWCREGFDGGGSEEVAIVLRFMCLAVFARACKPQHCVRVN</sequence>
<protein>
    <submittedName>
        <fullName evidence="1">Uncharacterized protein</fullName>
    </submittedName>
</protein>
<gene>
    <name evidence="1" type="ORF">R3P38DRAFT_2770897</name>
</gene>
<dbReference type="AlphaFoldDB" id="A0AAW0CCK1"/>
<evidence type="ECO:0000313" key="1">
    <source>
        <dbReference type="EMBL" id="KAK7036824.1"/>
    </source>
</evidence>
<proteinExistence type="predicted"/>